<proteinExistence type="predicted"/>
<sequence length="147" mass="15787">MHAADPGRPPGSRETRPPWTVAIVEGGHRQALARMDCAFPPSPPIAAAKAVGAALWHRDGGSLNRVSRTGCRRERADRLVRLTLMSALGSVLIRGRPRCLGPSASAAPPASRIWPVPRPAWGRSPSVSCPRQARPGRHRTLFGACRI</sequence>
<dbReference type="Proteomes" id="UP000620075">
    <property type="component" value="Unassembled WGS sequence"/>
</dbReference>
<organism evidence="1 2">
    <name type="scientific">Candidatus Dormiibacter inghamiae</name>
    <dbReference type="NCBI Taxonomy" id="3127013"/>
    <lineage>
        <taxon>Bacteria</taxon>
        <taxon>Bacillati</taxon>
        <taxon>Candidatus Dormiibacterota</taxon>
        <taxon>Candidatus Dormibacteria</taxon>
        <taxon>Candidatus Dormibacterales</taxon>
        <taxon>Candidatus Dormibacteraceae</taxon>
        <taxon>Candidatus Dormiibacter</taxon>
    </lineage>
</organism>
<evidence type="ECO:0000313" key="1">
    <source>
        <dbReference type="EMBL" id="MBJ7604521.1"/>
    </source>
</evidence>
<evidence type="ECO:0000313" key="2">
    <source>
        <dbReference type="Proteomes" id="UP000620075"/>
    </source>
</evidence>
<dbReference type="AlphaFoldDB" id="A0A934NDF4"/>
<dbReference type="InterPro" id="IPR038084">
    <property type="entry name" value="PduO/GlcC-like_sf"/>
</dbReference>
<comment type="caution">
    <text evidence="1">The sequence shown here is derived from an EMBL/GenBank/DDBJ whole genome shotgun (WGS) entry which is preliminary data.</text>
</comment>
<dbReference type="InterPro" id="IPR005624">
    <property type="entry name" value="PduO/GlcC-like"/>
</dbReference>
<dbReference type="Pfam" id="PF03928">
    <property type="entry name" value="HbpS-like"/>
    <property type="match status" value="1"/>
</dbReference>
<name>A0A934NDF4_9BACT</name>
<protein>
    <submittedName>
        <fullName evidence="1">Heme-binding protein</fullName>
    </submittedName>
</protein>
<gene>
    <name evidence="1" type="ORF">JF888_15305</name>
</gene>
<accession>A0A934NDF4</accession>
<reference evidence="1 2" key="1">
    <citation type="submission" date="2020-10" db="EMBL/GenBank/DDBJ databases">
        <title>Ca. Dormibacterota MAGs.</title>
        <authorList>
            <person name="Montgomery K."/>
        </authorList>
    </citation>
    <scope>NUCLEOTIDE SEQUENCE [LARGE SCALE GENOMIC DNA]</scope>
    <source>
        <strain evidence="1">SC8811_S16_3</strain>
    </source>
</reference>
<dbReference type="EMBL" id="JAEKNQ010000059">
    <property type="protein sequence ID" value="MBJ7604521.1"/>
    <property type="molecule type" value="Genomic_DNA"/>
</dbReference>
<dbReference type="Gene3D" id="3.30.450.150">
    <property type="entry name" value="Haem-degrading domain"/>
    <property type="match status" value="1"/>
</dbReference>
<dbReference type="SUPFAM" id="SSF143744">
    <property type="entry name" value="GlcG-like"/>
    <property type="match status" value="1"/>
</dbReference>